<protein>
    <submittedName>
        <fullName evidence="2">Uncharacterized protein</fullName>
    </submittedName>
</protein>
<dbReference type="AlphaFoldDB" id="A0A4U5NK40"/>
<evidence type="ECO:0000313" key="2">
    <source>
        <dbReference type="EMBL" id="TKR83186.1"/>
    </source>
</evidence>
<comment type="caution">
    <text evidence="2">The sequence shown here is derived from an EMBL/GenBank/DDBJ whole genome shotgun (WGS) entry which is preliminary data.</text>
</comment>
<proteinExistence type="predicted"/>
<reference evidence="2 3" key="1">
    <citation type="journal article" date="2015" name="Genome Biol.">
        <title>Comparative genomics of Steinernema reveals deeply conserved gene regulatory networks.</title>
        <authorList>
            <person name="Dillman A.R."/>
            <person name="Macchietto M."/>
            <person name="Porter C.F."/>
            <person name="Rogers A."/>
            <person name="Williams B."/>
            <person name="Antoshechkin I."/>
            <person name="Lee M.M."/>
            <person name="Goodwin Z."/>
            <person name="Lu X."/>
            <person name="Lewis E.E."/>
            <person name="Goodrich-Blair H."/>
            <person name="Stock S.P."/>
            <person name="Adams B.J."/>
            <person name="Sternberg P.W."/>
            <person name="Mortazavi A."/>
        </authorList>
    </citation>
    <scope>NUCLEOTIDE SEQUENCE [LARGE SCALE GENOMIC DNA]</scope>
    <source>
        <strain evidence="2 3">ALL</strain>
    </source>
</reference>
<dbReference type="Proteomes" id="UP000298663">
    <property type="component" value="Unassembled WGS sequence"/>
</dbReference>
<organism evidence="2 3">
    <name type="scientific">Steinernema carpocapsae</name>
    <name type="common">Entomopathogenic nematode</name>
    <dbReference type="NCBI Taxonomy" id="34508"/>
    <lineage>
        <taxon>Eukaryota</taxon>
        <taxon>Metazoa</taxon>
        <taxon>Ecdysozoa</taxon>
        <taxon>Nematoda</taxon>
        <taxon>Chromadorea</taxon>
        <taxon>Rhabditida</taxon>
        <taxon>Tylenchina</taxon>
        <taxon>Panagrolaimomorpha</taxon>
        <taxon>Strongyloidoidea</taxon>
        <taxon>Steinernematidae</taxon>
        <taxon>Steinernema</taxon>
    </lineage>
</organism>
<name>A0A4U5NK40_STECR</name>
<keyword evidence="3" id="KW-1185">Reference proteome</keyword>
<dbReference type="EMBL" id="AZBU02000004">
    <property type="protein sequence ID" value="TKR83186.1"/>
    <property type="molecule type" value="Genomic_DNA"/>
</dbReference>
<accession>A0A4U5NK40</accession>
<evidence type="ECO:0000313" key="3">
    <source>
        <dbReference type="Proteomes" id="UP000298663"/>
    </source>
</evidence>
<reference evidence="2 3" key="2">
    <citation type="journal article" date="2019" name="G3 (Bethesda)">
        <title>Hybrid Assembly of the Genome of the Entomopathogenic Nematode Steinernema carpocapsae Identifies the X-Chromosome.</title>
        <authorList>
            <person name="Serra L."/>
            <person name="Macchietto M."/>
            <person name="Macias-Munoz A."/>
            <person name="McGill C.J."/>
            <person name="Rodriguez I.M."/>
            <person name="Rodriguez B."/>
            <person name="Murad R."/>
            <person name="Mortazavi A."/>
        </authorList>
    </citation>
    <scope>NUCLEOTIDE SEQUENCE [LARGE SCALE GENOMIC DNA]</scope>
    <source>
        <strain evidence="2 3">ALL</strain>
    </source>
</reference>
<sequence length="76" mass="8625">MTPTKAFIDQESKQPCYPLDSPLDSLPSLAILTLKSRVPRRNNGYKDKVRLIMKSTSQSESHPENESIMLTPCFRS</sequence>
<feature type="region of interest" description="Disordered" evidence="1">
    <location>
        <begin position="55"/>
        <end position="76"/>
    </location>
</feature>
<gene>
    <name evidence="2" type="ORF">L596_016815</name>
</gene>
<evidence type="ECO:0000256" key="1">
    <source>
        <dbReference type="SAM" id="MobiDB-lite"/>
    </source>
</evidence>